<evidence type="ECO:0000256" key="1">
    <source>
        <dbReference type="PIRSR" id="PIRSR014972-1"/>
    </source>
</evidence>
<sequence length="112" mass="12138">MIVTAHNTAIAMGSGDLSVFATPAMIALMEKAAMELAAQYCEPGQTTVGTRVNVDHKRATAVGIEVEARAELVSQEGRKLTFRVVATDERGEIGSGEHDRFIVDREKFMSKL</sequence>
<reference evidence="4 5" key="1">
    <citation type="journal article" date="2015" name="Genome Announc.">
        <title>Complete Genome Sequence of the Novel Leech Symbiont Mucinivorans hirudinis M3T.</title>
        <authorList>
            <person name="Nelson M.C."/>
            <person name="Bomar L."/>
            <person name="Graf J."/>
        </authorList>
    </citation>
    <scope>NUCLEOTIDE SEQUENCE [LARGE SCALE GENOMIC DNA]</scope>
    <source>
        <strain evidence="5">M3</strain>
    </source>
</reference>
<name>A0A060RAQ5_9BACT</name>
<gene>
    <name evidence="4" type="ORF">BN938_0733</name>
</gene>
<feature type="binding site" evidence="2">
    <location>
        <position position="49"/>
    </location>
    <ligand>
        <name>CoA</name>
        <dbReference type="ChEBI" id="CHEBI:57287"/>
    </ligand>
</feature>
<proteinExistence type="predicted"/>
<dbReference type="eggNOG" id="COG5496">
    <property type="taxonomic scope" value="Bacteria"/>
</dbReference>
<feature type="active site" evidence="1">
    <location>
        <position position="56"/>
    </location>
</feature>
<dbReference type="Gene3D" id="3.10.129.10">
    <property type="entry name" value="Hotdog Thioesterase"/>
    <property type="match status" value="1"/>
</dbReference>
<accession>A0A060RAQ5</accession>
<dbReference type="AlphaFoldDB" id="A0A060RAQ5"/>
<dbReference type="SUPFAM" id="SSF54637">
    <property type="entry name" value="Thioesterase/thiol ester dehydrase-isomerase"/>
    <property type="match status" value="1"/>
</dbReference>
<dbReference type="InterPro" id="IPR025540">
    <property type="entry name" value="FlK"/>
</dbReference>
<protein>
    <recommendedName>
        <fullName evidence="3">Fluoroacetyl-CoA-specific thioesterase-like domain-containing protein</fullName>
    </recommendedName>
</protein>
<dbReference type="PIRSF" id="PIRSF014972">
    <property type="entry name" value="FlK"/>
    <property type="match status" value="1"/>
</dbReference>
<dbReference type="Pfam" id="PF22636">
    <property type="entry name" value="FlK"/>
    <property type="match status" value="1"/>
</dbReference>
<dbReference type="STRING" id="1433126.BN938_0733"/>
<dbReference type="OrthoDB" id="6902891at2"/>
<feature type="domain" description="Fluoroacetyl-CoA-specific thioesterase-like" evidence="3">
    <location>
        <begin position="3"/>
        <end position="106"/>
    </location>
</feature>
<dbReference type="PANTHER" id="PTHR36934:SF1">
    <property type="entry name" value="THIOESTERASE DOMAIN-CONTAINING PROTEIN"/>
    <property type="match status" value="1"/>
</dbReference>
<feature type="active site" evidence="1">
    <location>
        <position position="30"/>
    </location>
</feature>
<keyword evidence="5" id="KW-1185">Reference proteome</keyword>
<dbReference type="InterPro" id="IPR054485">
    <property type="entry name" value="FlK-like_dom"/>
</dbReference>
<evidence type="ECO:0000313" key="5">
    <source>
        <dbReference type="Proteomes" id="UP000027616"/>
    </source>
</evidence>
<dbReference type="HOGENOM" id="CLU_119426_0_1_10"/>
<dbReference type="EMBL" id="HG934468">
    <property type="protein sequence ID" value="CDN30838.1"/>
    <property type="molecule type" value="Genomic_DNA"/>
</dbReference>
<evidence type="ECO:0000259" key="3">
    <source>
        <dbReference type="Pfam" id="PF22636"/>
    </source>
</evidence>
<dbReference type="Proteomes" id="UP000027616">
    <property type="component" value="Chromosome I"/>
</dbReference>
<dbReference type="KEGG" id="rbc:BN938_0733"/>
<dbReference type="InterPro" id="IPR029069">
    <property type="entry name" value="HotDog_dom_sf"/>
</dbReference>
<feature type="binding site" evidence="2">
    <location>
        <position position="49"/>
    </location>
    <ligand>
        <name>substrate</name>
    </ligand>
</feature>
<dbReference type="PANTHER" id="PTHR36934">
    <property type="entry name" value="BLR0278 PROTEIN"/>
    <property type="match status" value="1"/>
</dbReference>
<organism evidence="4 5">
    <name type="scientific">Mucinivorans hirudinis</name>
    <dbReference type="NCBI Taxonomy" id="1433126"/>
    <lineage>
        <taxon>Bacteria</taxon>
        <taxon>Pseudomonadati</taxon>
        <taxon>Bacteroidota</taxon>
        <taxon>Bacteroidia</taxon>
        <taxon>Bacteroidales</taxon>
        <taxon>Rikenellaceae</taxon>
        <taxon>Mucinivorans</taxon>
    </lineage>
</organism>
<feature type="binding site" evidence="2">
    <location>
        <position position="100"/>
    </location>
    <ligand>
        <name>substrate</name>
    </ligand>
</feature>
<evidence type="ECO:0000313" key="4">
    <source>
        <dbReference type="EMBL" id="CDN30838.1"/>
    </source>
</evidence>
<feature type="active site" evidence="1">
    <location>
        <position position="22"/>
    </location>
</feature>
<evidence type="ECO:0000256" key="2">
    <source>
        <dbReference type="PIRSR" id="PIRSR014972-2"/>
    </source>
</evidence>